<feature type="compositionally biased region" description="Basic residues" evidence="12">
    <location>
        <begin position="115"/>
        <end position="129"/>
    </location>
</feature>
<dbReference type="GO" id="GO:0005737">
    <property type="term" value="C:cytoplasm"/>
    <property type="evidence" value="ECO:0007669"/>
    <property type="project" value="TreeGrafter"/>
</dbReference>
<evidence type="ECO:0000256" key="4">
    <source>
        <dbReference type="ARBA" id="ARBA00022771"/>
    </source>
</evidence>
<organism evidence="14 15">
    <name type="scientific">Acaulospora morrowiae</name>
    <dbReference type="NCBI Taxonomy" id="94023"/>
    <lineage>
        <taxon>Eukaryota</taxon>
        <taxon>Fungi</taxon>
        <taxon>Fungi incertae sedis</taxon>
        <taxon>Mucoromycota</taxon>
        <taxon>Glomeromycotina</taxon>
        <taxon>Glomeromycetes</taxon>
        <taxon>Diversisporales</taxon>
        <taxon>Acaulosporaceae</taxon>
        <taxon>Acaulospora</taxon>
    </lineage>
</organism>
<protein>
    <submittedName>
        <fullName evidence="14">16843_t:CDS:1</fullName>
    </submittedName>
</protein>
<keyword evidence="7" id="KW-0238">DNA-binding</keyword>
<evidence type="ECO:0000256" key="11">
    <source>
        <dbReference type="PROSITE-ProRule" id="PRU00042"/>
    </source>
</evidence>
<evidence type="ECO:0000259" key="13">
    <source>
        <dbReference type="PROSITE" id="PS50157"/>
    </source>
</evidence>
<dbReference type="InterPro" id="IPR051007">
    <property type="entry name" value="creA/MIG_C2H2-ZnF"/>
</dbReference>
<dbReference type="Pfam" id="PF00096">
    <property type="entry name" value="zf-C2H2"/>
    <property type="match status" value="2"/>
</dbReference>
<feature type="compositionally biased region" description="Low complexity" evidence="12">
    <location>
        <begin position="165"/>
        <end position="190"/>
    </location>
</feature>
<feature type="domain" description="C2H2-type" evidence="13">
    <location>
        <begin position="96"/>
        <end position="125"/>
    </location>
</feature>
<keyword evidence="5" id="KW-0862">Zinc</keyword>
<reference evidence="14" key="1">
    <citation type="submission" date="2021-06" db="EMBL/GenBank/DDBJ databases">
        <authorList>
            <person name="Kallberg Y."/>
            <person name="Tangrot J."/>
            <person name="Rosling A."/>
        </authorList>
    </citation>
    <scope>NUCLEOTIDE SEQUENCE</scope>
    <source>
        <strain evidence="14">CL551</strain>
    </source>
</reference>
<feature type="domain" description="C2H2-type" evidence="13">
    <location>
        <begin position="68"/>
        <end position="95"/>
    </location>
</feature>
<dbReference type="GO" id="GO:0000978">
    <property type="term" value="F:RNA polymerase II cis-regulatory region sequence-specific DNA binding"/>
    <property type="evidence" value="ECO:0007669"/>
    <property type="project" value="TreeGrafter"/>
</dbReference>
<evidence type="ECO:0000313" key="14">
    <source>
        <dbReference type="EMBL" id="CAG8521923.1"/>
    </source>
</evidence>
<gene>
    <name evidence="14" type="ORF">AMORRO_LOCUS4250</name>
</gene>
<keyword evidence="3" id="KW-0677">Repeat</keyword>
<evidence type="ECO:0000256" key="1">
    <source>
        <dbReference type="ARBA" id="ARBA00004123"/>
    </source>
</evidence>
<evidence type="ECO:0000256" key="3">
    <source>
        <dbReference type="ARBA" id="ARBA00022737"/>
    </source>
</evidence>
<evidence type="ECO:0000256" key="12">
    <source>
        <dbReference type="SAM" id="MobiDB-lite"/>
    </source>
</evidence>
<dbReference type="AlphaFoldDB" id="A0A9N9FAW7"/>
<dbReference type="Proteomes" id="UP000789342">
    <property type="component" value="Unassembled WGS sequence"/>
</dbReference>
<dbReference type="PANTHER" id="PTHR47428:SF1">
    <property type="entry name" value="REGULATORY PROTEIN MIG1-RELATED"/>
    <property type="match status" value="1"/>
</dbReference>
<evidence type="ECO:0000256" key="6">
    <source>
        <dbReference type="ARBA" id="ARBA00023015"/>
    </source>
</evidence>
<feature type="region of interest" description="Disordered" evidence="12">
    <location>
        <begin position="110"/>
        <end position="190"/>
    </location>
</feature>
<keyword evidence="15" id="KW-1185">Reference proteome</keyword>
<evidence type="ECO:0000256" key="8">
    <source>
        <dbReference type="ARBA" id="ARBA00023163"/>
    </source>
</evidence>
<keyword evidence="6" id="KW-0805">Transcription regulation</keyword>
<keyword evidence="2" id="KW-0479">Metal-binding</keyword>
<dbReference type="EMBL" id="CAJVPV010002249">
    <property type="protein sequence ID" value="CAG8521923.1"/>
    <property type="molecule type" value="Genomic_DNA"/>
</dbReference>
<dbReference type="OrthoDB" id="654211at2759"/>
<dbReference type="InterPro" id="IPR036236">
    <property type="entry name" value="Znf_C2H2_sf"/>
</dbReference>
<dbReference type="GO" id="GO:0005634">
    <property type="term" value="C:nucleus"/>
    <property type="evidence" value="ECO:0007669"/>
    <property type="project" value="UniProtKB-SubCell"/>
</dbReference>
<dbReference type="FunFam" id="3.30.160.60:FF:000089">
    <property type="entry name" value="DNA-binding protein creA"/>
    <property type="match status" value="1"/>
</dbReference>
<dbReference type="InterPro" id="IPR013087">
    <property type="entry name" value="Znf_C2H2_type"/>
</dbReference>
<evidence type="ECO:0000256" key="2">
    <source>
        <dbReference type="ARBA" id="ARBA00022723"/>
    </source>
</evidence>
<dbReference type="PROSITE" id="PS50157">
    <property type="entry name" value="ZINC_FINGER_C2H2_2"/>
    <property type="match status" value="2"/>
</dbReference>
<proteinExistence type="inferred from homology"/>
<evidence type="ECO:0000256" key="10">
    <source>
        <dbReference type="ARBA" id="ARBA00038023"/>
    </source>
</evidence>
<evidence type="ECO:0000256" key="7">
    <source>
        <dbReference type="ARBA" id="ARBA00023125"/>
    </source>
</evidence>
<dbReference type="Gene3D" id="3.30.160.60">
    <property type="entry name" value="Classic Zinc Finger"/>
    <property type="match status" value="2"/>
</dbReference>
<keyword evidence="8" id="KW-0804">Transcription</keyword>
<comment type="subcellular location">
    <subcellularLocation>
        <location evidence="1">Nucleus</location>
    </subcellularLocation>
</comment>
<evidence type="ECO:0000313" key="15">
    <source>
        <dbReference type="Proteomes" id="UP000789342"/>
    </source>
</evidence>
<evidence type="ECO:0000256" key="5">
    <source>
        <dbReference type="ARBA" id="ARBA00022833"/>
    </source>
</evidence>
<dbReference type="GO" id="GO:0008270">
    <property type="term" value="F:zinc ion binding"/>
    <property type="evidence" value="ECO:0007669"/>
    <property type="project" value="UniProtKB-KW"/>
</dbReference>
<comment type="similarity">
    <text evidence="10">Belongs to the creA/MIG C2H2-type zinc-finger protein family.</text>
</comment>
<name>A0A9N9FAW7_9GLOM</name>
<dbReference type="SMART" id="SM00355">
    <property type="entry name" value="ZnF_C2H2"/>
    <property type="match status" value="2"/>
</dbReference>
<feature type="region of interest" description="Disordered" evidence="12">
    <location>
        <begin position="41"/>
        <end position="65"/>
    </location>
</feature>
<accession>A0A9N9FAW7</accession>
<keyword evidence="9" id="KW-0539">Nucleus</keyword>
<evidence type="ECO:0000256" key="9">
    <source>
        <dbReference type="ARBA" id="ARBA00023242"/>
    </source>
</evidence>
<sequence length="391" mass="43130">MAAALSNILHPDHSTPMSSAMPIFARNLYDMGHEQRSIPSVVSPLPTNSGSKKRPHAAVDKSNAPRPYKCTMCPKAFYRLEHQTRHIRTHTGEKPHRCDFPGCEKRFSRSDELTRHKRTHLNRDKRKPSQQRSTVEFKNRPVQLDLRQPFEDDDDPILPEHFRSRSNSNSSTISSSSCSSTGSASSSGGSFAMHQHQAYLAQPMVGYARHLQDFFLEPSSKRVRGNEDDCMLSPPLTAVSEGLSPPMCHDTGLDEDDIPLVTPNHSPDQSPSLGPHIVGPDGFASASINSGLVSNFYINCPGQWKDMPGYGFPAPNRISDIVNDPTFSPRVRTLPPLTSNNTLSSTVASNTCSVNNSNFGAYYGTNFFDCGRSSFGPVHSLPPVRSLAYME</sequence>
<dbReference type="PANTHER" id="PTHR47428">
    <property type="entry name" value="REGULATORY PROTEIN MIG1-RELATED"/>
    <property type="match status" value="1"/>
</dbReference>
<comment type="caution">
    <text evidence="14">The sequence shown here is derived from an EMBL/GenBank/DDBJ whole genome shotgun (WGS) entry which is preliminary data.</text>
</comment>
<feature type="compositionally biased region" description="Polar residues" evidence="12">
    <location>
        <begin position="41"/>
        <end position="50"/>
    </location>
</feature>
<dbReference type="GO" id="GO:0000433">
    <property type="term" value="P:carbon catabolite repression of transcription from RNA polymerase II promoter by glucose"/>
    <property type="evidence" value="ECO:0007669"/>
    <property type="project" value="TreeGrafter"/>
</dbReference>
<dbReference type="PROSITE" id="PS00028">
    <property type="entry name" value="ZINC_FINGER_C2H2_1"/>
    <property type="match status" value="2"/>
</dbReference>
<dbReference type="FunFam" id="3.30.160.60:FF:000125">
    <property type="entry name" value="Putative zinc finger protein 143"/>
    <property type="match status" value="1"/>
</dbReference>
<keyword evidence="4 11" id="KW-0863">Zinc-finger</keyword>
<dbReference type="SUPFAM" id="SSF57667">
    <property type="entry name" value="beta-beta-alpha zinc fingers"/>
    <property type="match status" value="1"/>
</dbReference>